<dbReference type="InParanoid" id="A0A1E1K775"/>
<evidence type="ECO:0000313" key="2">
    <source>
        <dbReference type="EMBL" id="CZS93852.1"/>
    </source>
</evidence>
<evidence type="ECO:0000313" key="3">
    <source>
        <dbReference type="Proteomes" id="UP000178129"/>
    </source>
</evidence>
<comment type="caution">
    <text evidence="2">The sequence shown here is derived from an EMBL/GenBank/DDBJ whole genome shotgun (WGS) entry which is preliminary data.</text>
</comment>
<sequence>MASNPLTASTSADTFHDFPRLPPELRTIIWKLGIHQIRVVEIEKIRANDLGVCDISRFTSKTLVPGMLHACAESRSIALQRYGRIIFDGIFTGSYINWDLDYIGYKPSQTLNTPEEQRCLCNSLLWMPSDDLAKKCRRLVIFAYTPKAPRTYVPLELKCLEEIVILFPADLGSLTQGGGNIRLAPMTDPDANEQIKIFEYTHARTLISLKPFFPELKPLNLMRYSRGPKKRLKSPEDTGGGVLYPDEALLLSKPELPKRVGFKRYRLPELRQAALDLGLSNEGQKKDLIPRLETEEKALFREEMREYQEHMLDYSTKVEKLLREPEKPLLKKFQTHTPTQLKASAKRRNLEDSGSTAELCARLRAHEESMHLEQKKAWELVLKDYQKMKARVAKVEFF</sequence>
<dbReference type="AlphaFoldDB" id="A0A1E1K775"/>
<keyword evidence="3" id="KW-1185">Reference proteome</keyword>
<dbReference type="EMBL" id="FJUW01000007">
    <property type="protein sequence ID" value="CZS93852.1"/>
    <property type="molecule type" value="Genomic_DNA"/>
</dbReference>
<dbReference type="InterPro" id="IPR003034">
    <property type="entry name" value="SAP_dom"/>
</dbReference>
<gene>
    <name evidence="2" type="ORF">RCO7_08024</name>
</gene>
<dbReference type="Pfam" id="PF20150">
    <property type="entry name" value="2EXR"/>
    <property type="match status" value="1"/>
</dbReference>
<dbReference type="Gene3D" id="1.10.720.30">
    <property type="entry name" value="SAP domain"/>
    <property type="match status" value="1"/>
</dbReference>
<dbReference type="InterPro" id="IPR036361">
    <property type="entry name" value="SAP_dom_sf"/>
</dbReference>
<name>A0A1E1K775_9HELO</name>
<dbReference type="PROSITE" id="PS50800">
    <property type="entry name" value="SAP"/>
    <property type="match status" value="1"/>
</dbReference>
<dbReference type="InterPro" id="IPR045518">
    <property type="entry name" value="2EXR"/>
</dbReference>
<reference evidence="3" key="1">
    <citation type="submission" date="2016-03" db="EMBL/GenBank/DDBJ databases">
        <authorList>
            <person name="Ploux O."/>
        </authorList>
    </citation>
    <scope>NUCLEOTIDE SEQUENCE [LARGE SCALE GENOMIC DNA]</scope>
    <source>
        <strain evidence="3">UK7</strain>
    </source>
</reference>
<evidence type="ECO:0000259" key="1">
    <source>
        <dbReference type="PROSITE" id="PS50800"/>
    </source>
</evidence>
<accession>A0A1E1K775</accession>
<dbReference type="PANTHER" id="PTHR35910">
    <property type="entry name" value="2EXR DOMAIN-CONTAINING PROTEIN"/>
    <property type="match status" value="1"/>
</dbReference>
<feature type="domain" description="SAP" evidence="1">
    <location>
        <begin position="262"/>
        <end position="296"/>
    </location>
</feature>
<organism evidence="2 3">
    <name type="scientific">Rhynchosporium graminicola</name>
    <dbReference type="NCBI Taxonomy" id="2792576"/>
    <lineage>
        <taxon>Eukaryota</taxon>
        <taxon>Fungi</taxon>
        <taxon>Dikarya</taxon>
        <taxon>Ascomycota</taxon>
        <taxon>Pezizomycotina</taxon>
        <taxon>Leotiomycetes</taxon>
        <taxon>Helotiales</taxon>
        <taxon>Ploettnerulaceae</taxon>
        <taxon>Rhynchosporium</taxon>
    </lineage>
</organism>
<protein>
    <recommendedName>
        <fullName evidence="1">SAP domain-containing protein</fullName>
    </recommendedName>
</protein>
<dbReference type="Proteomes" id="UP000178129">
    <property type="component" value="Unassembled WGS sequence"/>
</dbReference>
<dbReference type="SMART" id="SM00513">
    <property type="entry name" value="SAP"/>
    <property type="match status" value="2"/>
</dbReference>
<proteinExistence type="predicted"/>
<dbReference type="PANTHER" id="PTHR35910:SF1">
    <property type="entry name" value="2EXR DOMAIN-CONTAINING PROTEIN"/>
    <property type="match status" value="1"/>
</dbReference>